<dbReference type="EMBL" id="LFDV01000002">
    <property type="protein sequence ID" value="KTB49001.1"/>
    <property type="molecule type" value="Genomic_DNA"/>
</dbReference>
<comment type="caution">
    <text evidence="3">The sequence shown here is derived from an EMBL/GenBank/DDBJ whole genome shotgun (WGS) entry which is preliminary data.</text>
</comment>
<dbReference type="InterPro" id="IPR001387">
    <property type="entry name" value="Cro/C1-type_HTH"/>
</dbReference>
<dbReference type="OrthoDB" id="9816277at2"/>
<dbReference type="InterPro" id="IPR010359">
    <property type="entry name" value="IrrE_HExxH"/>
</dbReference>
<dbReference type="Pfam" id="PF01381">
    <property type="entry name" value="HTH_3"/>
    <property type="match status" value="1"/>
</dbReference>
<evidence type="ECO:0000259" key="2">
    <source>
        <dbReference type="PROSITE" id="PS50943"/>
    </source>
</evidence>
<dbReference type="RefSeq" id="WP_058439906.1">
    <property type="nucleotide sequence ID" value="NZ_KQ758903.1"/>
</dbReference>
<dbReference type="STRING" id="1217799.DEALK_18480"/>
<proteinExistence type="inferred from homology"/>
<dbReference type="InterPro" id="IPR052345">
    <property type="entry name" value="Rad_response_metalloprotease"/>
</dbReference>
<dbReference type="Gene3D" id="1.10.260.40">
    <property type="entry name" value="lambda repressor-like DNA-binding domains"/>
    <property type="match status" value="1"/>
</dbReference>
<dbReference type="SMART" id="SM00530">
    <property type="entry name" value="HTH_XRE"/>
    <property type="match status" value="1"/>
</dbReference>
<evidence type="ECO:0000313" key="4">
    <source>
        <dbReference type="Proteomes" id="UP000053947"/>
    </source>
</evidence>
<dbReference type="Pfam" id="PF06114">
    <property type="entry name" value="Peptidase_M78"/>
    <property type="match status" value="1"/>
</dbReference>
<dbReference type="PATRIC" id="fig|1217799.6.peg.1904"/>
<dbReference type="Gene3D" id="1.10.10.2910">
    <property type="match status" value="1"/>
</dbReference>
<evidence type="ECO:0000256" key="1">
    <source>
        <dbReference type="ARBA" id="ARBA00007227"/>
    </source>
</evidence>
<dbReference type="PANTHER" id="PTHR43236:SF1">
    <property type="entry name" value="BLL7220 PROTEIN"/>
    <property type="match status" value="1"/>
</dbReference>
<dbReference type="PANTHER" id="PTHR43236">
    <property type="entry name" value="ANTITOXIN HIGA1"/>
    <property type="match status" value="1"/>
</dbReference>
<accession>A0A0W0GK97</accession>
<organism evidence="3 4">
    <name type="scientific">Dehalogenimonas alkenigignens</name>
    <dbReference type="NCBI Taxonomy" id="1217799"/>
    <lineage>
        <taxon>Bacteria</taxon>
        <taxon>Bacillati</taxon>
        <taxon>Chloroflexota</taxon>
        <taxon>Dehalococcoidia</taxon>
        <taxon>Dehalococcoidales</taxon>
        <taxon>Dehalococcoidaceae</taxon>
        <taxon>Dehalogenimonas</taxon>
    </lineage>
</organism>
<keyword evidence="4" id="KW-1185">Reference proteome</keyword>
<dbReference type="CDD" id="cd00093">
    <property type="entry name" value="HTH_XRE"/>
    <property type="match status" value="1"/>
</dbReference>
<protein>
    <submittedName>
        <fullName evidence="3">Putative Zn peptidase</fullName>
    </submittedName>
</protein>
<dbReference type="AlphaFoldDB" id="A0A0W0GK97"/>
<dbReference type="SUPFAM" id="SSF47413">
    <property type="entry name" value="lambda repressor-like DNA-binding domains"/>
    <property type="match status" value="1"/>
</dbReference>
<dbReference type="InterPro" id="IPR010982">
    <property type="entry name" value="Lambda_DNA-bd_dom_sf"/>
</dbReference>
<name>A0A0W0GK97_9CHLR</name>
<dbReference type="Proteomes" id="UP000053947">
    <property type="component" value="Unassembled WGS sequence"/>
</dbReference>
<gene>
    <name evidence="3" type="ORF">DEALK_18480</name>
</gene>
<dbReference type="PROSITE" id="PS50943">
    <property type="entry name" value="HTH_CROC1"/>
    <property type="match status" value="1"/>
</dbReference>
<reference evidence="3 4" key="1">
    <citation type="submission" date="2015-06" db="EMBL/GenBank/DDBJ databases">
        <title>Genome sequence of the organohalide-respiring Dehalogenimonas alkenigignens type strain (IP3-3T).</title>
        <authorList>
            <person name="Key T.A."/>
            <person name="Richmond D.P."/>
            <person name="Bowman K.S."/>
            <person name="Cho Y.-J."/>
            <person name="Chun J."/>
            <person name="da Costa M.S."/>
            <person name="Rainey F.A."/>
            <person name="Moe W.M."/>
        </authorList>
    </citation>
    <scope>NUCLEOTIDE SEQUENCE [LARGE SCALE GENOMIC DNA]</scope>
    <source>
        <strain evidence="3 4">IP3-3</strain>
    </source>
</reference>
<comment type="similarity">
    <text evidence="1">Belongs to the short-chain fatty acyl-CoA assimilation regulator (ScfR) family.</text>
</comment>
<dbReference type="GO" id="GO:0003677">
    <property type="term" value="F:DNA binding"/>
    <property type="evidence" value="ECO:0007669"/>
    <property type="project" value="InterPro"/>
</dbReference>
<evidence type="ECO:0000313" key="3">
    <source>
        <dbReference type="EMBL" id="KTB49001.1"/>
    </source>
</evidence>
<feature type="domain" description="HTH cro/C1-type" evidence="2">
    <location>
        <begin position="12"/>
        <end position="66"/>
    </location>
</feature>
<sequence>MTNSAPFNPEMLALARQSRGYTQTELAQLLSVSPGWLSKIEAGLKEVSIEFAQRLAEVLDYPVLFFYKSARICGPGINEVFHRCRSKIPVKARDKNQAWTEINRLNLESLLRGVNLGDIEIPQYDIYEFDGNVRDIARSVRAKWQLPHGPIRNVIKTIEEARGIVIPIKFESRLVDATSRWPANMPPLFFMGLDFPTDRTRFSLCHELGHMVMHQNGPNPYQEEQANEFAAEFLMPEDEIRPFLMDLTLPKLAALKPYWKVSMAALLKRAKDIEAITERHAKTLWIEMGKAGYRTREPVELDLLREEPKLLQEIIGVYCNEMGYSVKELASLFKLKEHEVCRLYFGAPDSSEADEVKAAIEEAERILNEYRHN</sequence>